<organism evidence="3 4">
    <name type="scientific">Asbolus verrucosus</name>
    <name type="common">Desert ironclad beetle</name>
    <dbReference type="NCBI Taxonomy" id="1661398"/>
    <lineage>
        <taxon>Eukaryota</taxon>
        <taxon>Metazoa</taxon>
        <taxon>Ecdysozoa</taxon>
        <taxon>Arthropoda</taxon>
        <taxon>Hexapoda</taxon>
        <taxon>Insecta</taxon>
        <taxon>Pterygota</taxon>
        <taxon>Neoptera</taxon>
        <taxon>Endopterygota</taxon>
        <taxon>Coleoptera</taxon>
        <taxon>Polyphaga</taxon>
        <taxon>Cucujiformia</taxon>
        <taxon>Tenebrionidae</taxon>
        <taxon>Pimeliinae</taxon>
        <taxon>Asbolus</taxon>
    </lineage>
</organism>
<evidence type="ECO:0000313" key="4">
    <source>
        <dbReference type="Proteomes" id="UP000292052"/>
    </source>
</evidence>
<evidence type="ECO:0000259" key="2">
    <source>
        <dbReference type="Pfam" id="PF07859"/>
    </source>
</evidence>
<sequence length="287" mass="33043">MNELHKLYSPSCWSKRFSTPEEVIQYHLKFIEEASRNVKAEIPCQLNIPYGPSDRQKFDIIGTDLNDDAPIFIFVHGGYWQVKEITRESYHFIAKNLHKNDIKSIFVGYDLCPDVTIPEIACQIEKAAQKCIEYAKEKKSKRIYFMGHSAGAHLVASLFRNFVTRLPEVDRSIVRGAILSSGVFDLLPIQKTVINEPLRLDEKVALEMSPLKQNLCGSGTTFYSIVGGNESPEFIKQSRDFYHKLNDLGFQSCFSIIENVDHFDIIELLSREEYELTKRIIDIIKRE</sequence>
<dbReference type="Proteomes" id="UP000292052">
    <property type="component" value="Unassembled WGS sequence"/>
</dbReference>
<keyword evidence="1" id="KW-0378">Hydrolase</keyword>
<dbReference type="PANTHER" id="PTHR48081">
    <property type="entry name" value="AB HYDROLASE SUPERFAMILY PROTEIN C4A8.06C"/>
    <property type="match status" value="1"/>
</dbReference>
<evidence type="ECO:0000313" key="3">
    <source>
        <dbReference type="EMBL" id="RZC38009.1"/>
    </source>
</evidence>
<accession>A0A482VZY0</accession>
<dbReference type="OrthoDB" id="433474at2759"/>
<feature type="domain" description="Alpha/beta hydrolase fold-3" evidence="2">
    <location>
        <begin position="73"/>
        <end position="188"/>
    </location>
</feature>
<dbReference type="EMBL" id="QDEB01047276">
    <property type="protein sequence ID" value="RZC38009.1"/>
    <property type="molecule type" value="Genomic_DNA"/>
</dbReference>
<dbReference type="Gene3D" id="3.40.50.1820">
    <property type="entry name" value="alpha/beta hydrolase"/>
    <property type="match status" value="1"/>
</dbReference>
<dbReference type="InterPro" id="IPR050300">
    <property type="entry name" value="GDXG_lipolytic_enzyme"/>
</dbReference>
<dbReference type="PANTHER" id="PTHR48081:SF33">
    <property type="entry name" value="KYNURENINE FORMAMIDASE"/>
    <property type="match status" value="1"/>
</dbReference>
<protein>
    <submittedName>
        <fullName evidence="3">Kynurenine formamidase</fullName>
    </submittedName>
</protein>
<name>A0A482VZY0_ASBVE</name>
<dbReference type="InterPro" id="IPR013094">
    <property type="entry name" value="AB_hydrolase_3"/>
</dbReference>
<proteinExistence type="predicted"/>
<reference evidence="3 4" key="1">
    <citation type="submission" date="2017-03" db="EMBL/GenBank/DDBJ databases">
        <title>Genome of the blue death feigning beetle - Asbolus verrucosus.</title>
        <authorList>
            <person name="Rider S.D."/>
        </authorList>
    </citation>
    <scope>NUCLEOTIDE SEQUENCE [LARGE SCALE GENOMIC DNA]</scope>
    <source>
        <strain evidence="3">Butters</strain>
        <tissue evidence="3">Head and leg muscle</tissue>
    </source>
</reference>
<dbReference type="SUPFAM" id="SSF53474">
    <property type="entry name" value="alpha/beta-Hydrolases"/>
    <property type="match status" value="1"/>
</dbReference>
<keyword evidence="4" id="KW-1185">Reference proteome</keyword>
<dbReference type="GO" id="GO:0004061">
    <property type="term" value="F:arylformamidase activity"/>
    <property type="evidence" value="ECO:0007669"/>
    <property type="project" value="TreeGrafter"/>
</dbReference>
<gene>
    <name evidence="3" type="ORF">BDFB_013427</name>
</gene>
<evidence type="ECO:0000256" key="1">
    <source>
        <dbReference type="ARBA" id="ARBA00022801"/>
    </source>
</evidence>
<dbReference type="Pfam" id="PF07859">
    <property type="entry name" value="Abhydrolase_3"/>
    <property type="match status" value="1"/>
</dbReference>
<dbReference type="InterPro" id="IPR029058">
    <property type="entry name" value="AB_hydrolase_fold"/>
</dbReference>
<dbReference type="STRING" id="1661398.A0A482VZY0"/>
<comment type="caution">
    <text evidence="3">The sequence shown here is derived from an EMBL/GenBank/DDBJ whole genome shotgun (WGS) entry which is preliminary data.</text>
</comment>
<dbReference type="AlphaFoldDB" id="A0A482VZY0"/>